<dbReference type="AlphaFoldDB" id="A0A371YS88"/>
<dbReference type="RefSeq" id="WP_107007465.1">
    <property type="nucleotide sequence ID" value="NZ_JBHRSF010000008.1"/>
</dbReference>
<sequence>MIQPNWEIFSAKFSNNQQVTFEWFAYLLFCREFDLPKGWFGFKNQSGIEKNPIEKDGEVIGFQAKFYSTTLSAHKDDFLEMLEKAKRDHANLTKILVYTNQFWGQAYSRSDKKMTSPQALIDIESKAKEFNIELVWREASFFESEFVGLEHSDLAKYFFTETNLEGWQRYDDWSNTKAELESEYLVDDDIKVIIPKDTSNTEHNVVDGINAIREKLSNSGNSVRLVGLSGVGKTRLAQALFDERIGTNSLDVRSAWYCDIGDSPNPLPEHFVEELVQNKRHDILIVDNCGQNTHDKLTRKIKDTEISLLTIEYDVKDDLPERTNVYKLQPNSTDIIKKVIERHFSNINDLNARKIAEFSGGNYRLALAIASNIERTDNLALLTSSELFERLFWQRGQRNDDLYRVAQNFALVYSFNIEDSGEENSELDYISNFARIDNYDAIERIEELKNKDIVQQRGKWRAILPHVLANHLAKECISKRLVNHLDNFIRNMPSRLQTSCIKRLSYLHDIPKVQELVRLWFSPNGWLGEKLLNDEYDAQDLVKFRLLAHIAEEQLLQLMEQKNNANPNFLTRDNLHFVELSRLIQSLAYEPQNFRKAFELLIYFAKDEKEGERNSSIRDLVTSLFRLYTSETLANLELKKEILTELKEYEEYQSILLACISKALNFHEYGYILRDFDASGRSSDYGYQPKTYGEIWEWIEFLLGLLSELDFYQTEQVREILTNHLKEIIWTCGDFEIVRKYLLEFNSRQYFPEIHRQILNIIKFHNDELKVNAPQLLQELESLEQELRPKKDNIRELIQVYILAPDHDLYRLSKGENDEHAIKIPEFNCYEELIEYLVENFKNVDILTENLDLLIKASSGWLAHPYLIRLGENAASVFESVDSCIAAIQCTQINANIKNSEFLLGLLKAFNQSSRNDYQKLINFLLSHTVLRNIIPHMIFGSCQSDEDFQYYYQLFNQNRIDSTQLLRLAGCKYHNRIDNEIFELFLDTLIEKKHWQSVYYELLEECFFQKKLAKKYQPILLNHIPELVSNENNFDHFEDGLNVLLGCGNNFQDKIFNDVKEFFSTQSYLSLYREDKKFKILKLLIENNTTKFIIHFIEDKDFLRKFWKGDLDKVLIYANPNEVLAWTKQDQEKIKFWIENARLFSIESLQDKCNEESKIKVVWCDLILDLFKRSTEKEALLEGLFENSIFDVRQASGSWSEEMSRRLPSIKALKEKFESVFPELLSIINDKEQKWLIAIDKQAQQDTEREKQRSERFEW</sequence>
<dbReference type="EMBL" id="JBHRSF010000008">
    <property type="protein sequence ID" value="MFC2994801.1"/>
    <property type="molecule type" value="Genomic_DNA"/>
</dbReference>
<reference evidence="2" key="4">
    <citation type="submission" date="2024-09" db="EMBL/GenBank/DDBJ databases">
        <authorList>
            <person name="Sun Q."/>
            <person name="Mori K."/>
        </authorList>
    </citation>
    <scope>NUCLEOTIDE SEQUENCE</scope>
    <source>
        <strain evidence="2">KCTC 62575</strain>
    </source>
</reference>
<dbReference type="EMBL" id="PYIX02000007">
    <property type="protein sequence ID" value="RFC84337.1"/>
    <property type="molecule type" value="Genomic_DNA"/>
</dbReference>
<organism evidence="3 4">
    <name type="scientific">Acinetobacter sichuanensis</name>
    <dbReference type="NCBI Taxonomy" id="2136183"/>
    <lineage>
        <taxon>Bacteria</taxon>
        <taxon>Pseudomonadati</taxon>
        <taxon>Pseudomonadota</taxon>
        <taxon>Gammaproteobacteria</taxon>
        <taxon>Moraxellales</taxon>
        <taxon>Moraxellaceae</taxon>
        <taxon>Acinetobacter</taxon>
    </lineage>
</organism>
<gene>
    <name evidence="2" type="ORF">ACFODO_05820</name>
    <name evidence="3" type="ORF">C9E89_006605</name>
</gene>
<keyword evidence="1" id="KW-0175">Coiled coil</keyword>
<proteinExistence type="predicted"/>
<reference evidence="2" key="1">
    <citation type="journal article" date="2014" name="Int. J. Syst. Evol. Microbiol.">
        <title>Complete genome of a new Firmicutes species belonging to the dominant human colonic microbiota ('Ruminococcus bicirculans') reveals two chromosomes and a selective capacity to utilize plant glucans.</title>
        <authorList>
            <consortium name="NISC Comparative Sequencing Program"/>
            <person name="Wegmann U."/>
            <person name="Louis P."/>
            <person name="Goesmann A."/>
            <person name="Henrissat B."/>
            <person name="Duncan S.H."/>
            <person name="Flint H.J."/>
        </authorList>
    </citation>
    <scope>NUCLEOTIDE SEQUENCE</scope>
    <source>
        <strain evidence="2">KCTC 62575</strain>
    </source>
</reference>
<keyword evidence="5" id="KW-1185">Reference proteome</keyword>
<accession>A0A371YS88</accession>
<dbReference type="InterPro" id="IPR027417">
    <property type="entry name" value="P-loop_NTPase"/>
</dbReference>
<evidence type="ECO:0000313" key="5">
    <source>
        <dbReference type="Proteomes" id="UP001595455"/>
    </source>
</evidence>
<dbReference type="Proteomes" id="UP000240957">
    <property type="component" value="Unassembled WGS sequence"/>
</dbReference>
<evidence type="ECO:0000256" key="1">
    <source>
        <dbReference type="SAM" id="Coils"/>
    </source>
</evidence>
<evidence type="ECO:0000313" key="3">
    <source>
        <dbReference type="EMBL" id="RFC84337.1"/>
    </source>
</evidence>
<feature type="coiled-coil region" evidence="1">
    <location>
        <begin position="766"/>
        <end position="800"/>
    </location>
</feature>
<dbReference type="Proteomes" id="UP001595455">
    <property type="component" value="Unassembled WGS sequence"/>
</dbReference>
<protein>
    <submittedName>
        <fullName evidence="3">Uncharacterized protein</fullName>
    </submittedName>
</protein>
<reference evidence="5" key="3">
    <citation type="journal article" date="2019" name="Int. J. Syst. Evol. Microbiol.">
        <title>The Global Catalogue of Microorganisms (GCM) 10K type strain sequencing project: providing services to taxonomists for standard genome sequencing and annotation.</title>
        <authorList>
            <consortium name="The Broad Institute Genomics Platform"/>
            <consortium name="The Broad Institute Genome Sequencing Center for Infectious Disease"/>
            <person name="Wu L."/>
            <person name="Ma J."/>
        </authorList>
    </citation>
    <scope>NUCLEOTIDE SEQUENCE [LARGE SCALE GENOMIC DNA]</scope>
    <source>
        <strain evidence="5">KCTC 62575</strain>
    </source>
</reference>
<reference evidence="3 4" key="2">
    <citation type="submission" date="2018-08" db="EMBL/GenBank/DDBJ databases">
        <title>The draft genome of Acinetobacter sichuanensis strain WCHAc060041.</title>
        <authorList>
            <person name="Qin J."/>
            <person name="Feng Y."/>
            <person name="Zong Z."/>
        </authorList>
    </citation>
    <scope>NUCLEOTIDE SEQUENCE [LARGE SCALE GENOMIC DNA]</scope>
    <source>
        <strain evidence="3 4">WCHAc060041</strain>
    </source>
</reference>
<evidence type="ECO:0000313" key="2">
    <source>
        <dbReference type="EMBL" id="MFC2994801.1"/>
    </source>
</evidence>
<comment type="caution">
    <text evidence="3">The sequence shown here is derived from an EMBL/GenBank/DDBJ whole genome shotgun (WGS) entry which is preliminary data.</text>
</comment>
<dbReference type="OrthoDB" id="556502at2"/>
<dbReference type="SUPFAM" id="SSF52540">
    <property type="entry name" value="P-loop containing nucleoside triphosphate hydrolases"/>
    <property type="match status" value="1"/>
</dbReference>
<name>A0A371YS88_9GAMM</name>
<evidence type="ECO:0000313" key="4">
    <source>
        <dbReference type="Proteomes" id="UP000240957"/>
    </source>
</evidence>